<comment type="caution">
    <text evidence="1">The sequence shown here is derived from an EMBL/GenBank/DDBJ whole genome shotgun (WGS) entry which is preliminary data.</text>
</comment>
<accession>A0AAW8LWC5</accession>
<dbReference type="AlphaFoldDB" id="A0AAW8LWC5"/>
<dbReference type="Proteomes" id="UP001265315">
    <property type="component" value="Unassembled WGS sequence"/>
</dbReference>
<organism evidence="1 2">
    <name type="scientific">Agrobacterium tumefaciens</name>
    <dbReference type="NCBI Taxonomy" id="358"/>
    <lineage>
        <taxon>Bacteria</taxon>
        <taxon>Pseudomonadati</taxon>
        <taxon>Pseudomonadota</taxon>
        <taxon>Alphaproteobacteria</taxon>
        <taxon>Hyphomicrobiales</taxon>
        <taxon>Rhizobiaceae</taxon>
        <taxon>Rhizobium/Agrobacterium group</taxon>
        <taxon>Agrobacterium</taxon>
        <taxon>Agrobacterium tumefaciens complex</taxon>
    </lineage>
</organism>
<name>A0AAW8LWC5_AGRTU</name>
<gene>
    <name evidence="1" type="ORF">J2W61_003262</name>
</gene>
<dbReference type="RefSeq" id="WP_162687249.1">
    <property type="nucleotide sequence ID" value="NZ_JAGIPM010000002.1"/>
</dbReference>
<dbReference type="EMBL" id="JAVDSW010000002">
    <property type="protein sequence ID" value="MDR6703397.1"/>
    <property type="molecule type" value="Genomic_DNA"/>
</dbReference>
<dbReference type="GO" id="GO:0003677">
    <property type="term" value="F:DNA binding"/>
    <property type="evidence" value="ECO:0007669"/>
    <property type="project" value="UniProtKB-KW"/>
</dbReference>
<reference evidence="1" key="1">
    <citation type="submission" date="2023-07" db="EMBL/GenBank/DDBJ databases">
        <title>Sorghum-associated microbial communities from plants grown in Nebraska, USA.</title>
        <authorList>
            <person name="Schachtman D."/>
        </authorList>
    </citation>
    <scope>NUCLEOTIDE SEQUENCE</scope>
    <source>
        <strain evidence="1">1457</strain>
    </source>
</reference>
<protein>
    <submittedName>
        <fullName evidence="1">DNA-binding transcriptional LysR family regulator</fullName>
    </submittedName>
</protein>
<evidence type="ECO:0000313" key="2">
    <source>
        <dbReference type="Proteomes" id="UP001265315"/>
    </source>
</evidence>
<keyword evidence="1" id="KW-0238">DNA-binding</keyword>
<proteinExistence type="predicted"/>
<evidence type="ECO:0000313" key="1">
    <source>
        <dbReference type="EMBL" id="MDR6703397.1"/>
    </source>
</evidence>
<sequence length="53" mass="6200">MIRRYLEARHGWLFSDPQKATVTNSLQLVKQLARSGRYIAFTSKLDARPECYL</sequence>